<dbReference type="Gene3D" id="3.40.50.720">
    <property type="entry name" value="NAD(P)-binding Rossmann-like Domain"/>
    <property type="match status" value="1"/>
</dbReference>
<dbReference type="GO" id="GO:0033320">
    <property type="term" value="P:UDP-D-xylose biosynthetic process"/>
    <property type="evidence" value="ECO:0007669"/>
    <property type="project" value="UniProtKB-UniPathway"/>
</dbReference>
<accession>A0A7W8JAT3</accession>
<feature type="domain" description="NAD-dependent epimerase/dehydratase" evidence="13">
    <location>
        <begin position="6"/>
        <end position="240"/>
    </location>
</feature>
<keyword evidence="6" id="KW-1133">Transmembrane helix</keyword>
<dbReference type="CDD" id="cd05230">
    <property type="entry name" value="UGD_SDR_e"/>
    <property type="match status" value="1"/>
</dbReference>
<comment type="subcellular location">
    <subcellularLocation>
        <location evidence="2">Golgi apparatus membrane</location>
        <topology evidence="2">Single-pass type II membrane protein</topology>
    </subcellularLocation>
    <subcellularLocation>
        <location evidence="12">Golgi apparatus</location>
        <location evidence="12">Golgi stack membrane</location>
    </subcellularLocation>
</comment>
<protein>
    <submittedName>
        <fullName evidence="14">dTDP-glucose 4,6-dehydratase</fullName>
        <ecNumber evidence="14">4.2.1.46</ecNumber>
    </submittedName>
</protein>
<evidence type="ECO:0000256" key="5">
    <source>
        <dbReference type="ARBA" id="ARBA00022968"/>
    </source>
</evidence>
<keyword evidence="3" id="KW-0812">Transmembrane</keyword>
<keyword evidence="10" id="KW-0325">Glycoprotein</keyword>
<keyword evidence="8" id="KW-0333">Golgi apparatus</keyword>
<comment type="caution">
    <text evidence="14">The sequence shown here is derived from an EMBL/GenBank/DDBJ whole genome shotgun (WGS) entry which is preliminary data.</text>
</comment>
<evidence type="ECO:0000256" key="4">
    <source>
        <dbReference type="ARBA" id="ARBA00022793"/>
    </source>
</evidence>
<reference evidence="14 15" key="1">
    <citation type="submission" date="2020-08" db="EMBL/GenBank/DDBJ databases">
        <title>Genomic Encyclopedia of Type Strains, Phase IV (KMG-V): Genome sequencing to study the core and pangenomes of soil and plant-associated prokaryotes.</title>
        <authorList>
            <person name="Whitman W."/>
        </authorList>
    </citation>
    <scope>NUCLEOTIDE SEQUENCE [LARGE SCALE GENOMIC DNA]</scope>
    <source>
        <strain evidence="14 15">M8US30</strain>
    </source>
</reference>
<evidence type="ECO:0000256" key="11">
    <source>
        <dbReference type="ARBA" id="ARBA00023239"/>
    </source>
</evidence>
<evidence type="ECO:0000259" key="13">
    <source>
        <dbReference type="Pfam" id="PF01370"/>
    </source>
</evidence>
<dbReference type="GO" id="GO:0008460">
    <property type="term" value="F:dTDP-glucose 4,6-dehydratase activity"/>
    <property type="evidence" value="ECO:0007669"/>
    <property type="project" value="UniProtKB-EC"/>
</dbReference>
<comment type="cofactor">
    <cofactor evidence="1">
        <name>NAD(+)</name>
        <dbReference type="ChEBI" id="CHEBI:57540"/>
    </cofactor>
</comment>
<dbReference type="UniPathway" id="UPA00796">
    <property type="reaction ID" value="UER00771"/>
</dbReference>
<dbReference type="PANTHER" id="PTHR43078">
    <property type="entry name" value="UDP-GLUCURONIC ACID DECARBOXYLASE-RELATED"/>
    <property type="match status" value="1"/>
</dbReference>
<gene>
    <name evidence="14" type="ORF">HDF10_003849</name>
</gene>
<keyword evidence="9" id="KW-0472">Membrane</keyword>
<dbReference type="GO" id="GO:0005737">
    <property type="term" value="C:cytoplasm"/>
    <property type="evidence" value="ECO:0007669"/>
    <property type="project" value="TreeGrafter"/>
</dbReference>
<evidence type="ECO:0000256" key="8">
    <source>
        <dbReference type="ARBA" id="ARBA00023034"/>
    </source>
</evidence>
<organism evidence="14 15">
    <name type="scientific">Tunturiibacter lichenicola</name>
    <dbReference type="NCBI Taxonomy" id="2051959"/>
    <lineage>
        <taxon>Bacteria</taxon>
        <taxon>Pseudomonadati</taxon>
        <taxon>Acidobacteriota</taxon>
        <taxon>Terriglobia</taxon>
        <taxon>Terriglobales</taxon>
        <taxon>Acidobacteriaceae</taxon>
        <taxon>Tunturiibacter</taxon>
    </lineage>
</organism>
<dbReference type="EMBL" id="JACHDZ010000007">
    <property type="protein sequence ID" value="MBB5345848.1"/>
    <property type="molecule type" value="Genomic_DNA"/>
</dbReference>
<evidence type="ECO:0000256" key="3">
    <source>
        <dbReference type="ARBA" id="ARBA00022692"/>
    </source>
</evidence>
<dbReference type="InterPro" id="IPR044516">
    <property type="entry name" value="UXS-like"/>
</dbReference>
<evidence type="ECO:0000256" key="12">
    <source>
        <dbReference type="ARBA" id="ARBA00037859"/>
    </source>
</evidence>
<dbReference type="EC" id="4.2.1.46" evidence="14"/>
<sequence>MNAKRVLVTGAAGFLGSHLCDSLLHAGNTVLGVDNLSTGNSANLAHLRNESRFDFERRDICQPFDPGKVDYIFNFASPASPLDYARLGVETLLVGSAGTINTLEIAKKYHAGYLHASTSECYGDPEVHPQTETYWGHVNPIGPRSVYDEAKRFSEAAVMAYHRYHRVNTHLVRIFNTYGPRLQINDGRVISNLMSQALRGEPLTIYGDGMQTRSFCYVSDLIAGILALADSSEHLPVNIGNPEEWTILSCAEEILKLIGSDQKIVFKPLPQDDPTRRRPDISKAISLLGWTPKIQLRQGLEMSLAYFQEHAETGLVQNSQA</sequence>
<keyword evidence="7" id="KW-0520">NAD</keyword>
<evidence type="ECO:0000313" key="14">
    <source>
        <dbReference type="EMBL" id="MBB5345848.1"/>
    </source>
</evidence>
<keyword evidence="4" id="KW-0210">Decarboxylase</keyword>
<proteinExistence type="predicted"/>
<dbReference type="Pfam" id="PF01370">
    <property type="entry name" value="Epimerase"/>
    <property type="match status" value="1"/>
</dbReference>
<dbReference type="PANTHER" id="PTHR43078:SF6">
    <property type="entry name" value="UDP-GLUCURONIC ACID DECARBOXYLASE 1"/>
    <property type="match status" value="1"/>
</dbReference>
<dbReference type="GO" id="GO:0048040">
    <property type="term" value="F:UDP-glucuronate decarboxylase activity"/>
    <property type="evidence" value="ECO:0007669"/>
    <property type="project" value="TreeGrafter"/>
</dbReference>
<evidence type="ECO:0000256" key="10">
    <source>
        <dbReference type="ARBA" id="ARBA00023180"/>
    </source>
</evidence>
<dbReference type="FunFam" id="3.40.50.720:FF:000065">
    <property type="entry name" value="UDP-glucuronic acid decarboxylase 1"/>
    <property type="match status" value="1"/>
</dbReference>
<evidence type="ECO:0000256" key="2">
    <source>
        <dbReference type="ARBA" id="ARBA00004323"/>
    </source>
</evidence>
<evidence type="ECO:0000256" key="9">
    <source>
        <dbReference type="ARBA" id="ARBA00023136"/>
    </source>
</evidence>
<name>A0A7W8JAT3_9BACT</name>
<dbReference type="GO" id="GO:0042732">
    <property type="term" value="P:D-xylose metabolic process"/>
    <property type="evidence" value="ECO:0007669"/>
    <property type="project" value="InterPro"/>
</dbReference>
<dbReference type="GO" id="GO:0070403">
    <property type="term" value="F:NAD+ binding"/>
    <property type="evidence" value="ECO:0007669"/>
    <property type="project" value="InterPro"/>
</dbReference>
<dbReference type="InterPro" id="IPR036291">
    <property type="entry name" value="NAD(P)-bd_dom_sf"/>
</dbReference>
<dbReference type="SUPFAM" id="SSF51735">
    <property type="entry name" value="NAD(P)-binding Rossmann-fold domains"/>
    <property type="match status" value="1"/>
</dbReference>
<evidence type="ECO:0000256" key="7">
    <source>
        <dbReference type="ARBA" id="ARBA00023027"/>
    </source>
</evidence>
<keyword evidence="5" id="KW-0735">Signal-anchor</keyword>
<evidence type="ECO:0000256" key="6">
    <source>
        <dbReference type="ARBA" id="ARBA00022989"/>
    </source>
</evidence>
<dbReference type="AlphaFoldDB" id="A0A7W8JAT3"/>
<keyword evidence="11 14" id="KW-0456">Lyase</keyword>
<dbReference type="InterPro" id="IPR001509">
    <property type="entry name" value="Epimerase_deHydtase"/>
</dbReference>
<evidence type="ECO:0000313" key="15">
    <source>
        <dbReference type="Proteomes" id="UP000569092"/>
    </source>
</evidence>
<dbReference type="Proteomes" id="UP000569092">
    <property type="component" value="Unassembled WGS sequence"/>
</dbReference>
<evidence type="ECO:0000256" key="1">
    <source>
        <dbReference type="ARBA" id="ARBA00001911"/>
    </source>
</evidence>